<sequence length="147" mass="16043">MSYITGWIVVGIITLGIYKLFELFVGKKERLAIIEKLGDKLDPSMLGNRLSLPLPVGTSFMSSSPTSFSALKFGCLLLGMGLGLLTGYMIGVTTIPGFFTENNWRMNELASLIYGASVLLFGGLGLVIAFIVELKISRKSRKDLTRD</sequence>
<proteinExistence type="predicted"/>
<dbReference type="Proteomes" id="UP000310760">
    <property type="component" value="Unassembled WGS sequence"/>
</dbReference>
<name>A0A4S2FJ40_9BACT</name>
<gene>
    <name evidence="1" type="ORF">E5339_14895</name>
</gene>
<evidence type="ECO:0000313" key="2">
    <source>
        <dbReference type="Proteomes" id="UP000310760"/>
    </source>
</evidence>
<comment type="caution">
    <text evidence="1">The sequence shown here is derived from an EMBL/GenBank/DDBJ whole genome shotgun (WGS) entry which is preliminary data.</text>
</comment>
<dbReference type="EMBL" id="SRYJ01000034">
    <property type="protein sequence ID" value="TGY68933.1"/>
    <property type="molecule type" value="Genomic_DNA"/>
</dbReference>
<dbReference type="RefSeq" id="WP_025017296.1">
    <property type="nucleotide sequence ID" value="NZ_CAONYA010000010.1"/>
</dbReference>
<reference evidence="1 2" key="1">
    <citation type="submission" date="2019-04" db="EMBL/GenBank/DDBJ databases">
        <title>Microbes associate with the intestines of laboratory mice.</title>
        <authorList>
            <person name="Navarre W."/>
            <person name="Wong E."/>
            <person name="Huang K."/>
            <person name="Tropini C."/>
            <person name="Ng K."/>
            <person name="Yu B."/>
        </authorList>
    </citation>
    <scope>NUCLEOTIDE SEQUENCE [LARGE SCALE GENOMIC DNA]</scope>
    <source>
        <strain evidence="1 2">NM22_B1</strain>
    </source>
</reference>
<dbReference type="AlphaFoldDB" id="A0A4S2FJ40"/>
<organism evidence="1 2">
    <name type="scientific">Phocaeicola sartorii</name>
    <dbReference type="NCBI Taxonomy" id="671267"/>
    <lineage>
        <taxon>Bacteria</taxon>
        <taxon>Pseudomonadati</taxon>
        <taxon>Bacteroidota</taxon>
        <taxon>Bacteroidia</taxon>
        <taxon>Bacteroidales</taxon>
        <taxon>Bacteroidaceae</taxon>
        <taxon>Phocaeicola</taxon>
    </lineage>
</organism>
<protein>
    <submittedName>
        <fullName evidence="1">Uncharacterized protein</fullName>
    </submittedName>
</protein>
<accession>A0A4S2FJ40</accession>
<evidence type="ECO:0000313" key="1">
    <source>
        <dbReference type="EMBL" id="TGY68933.1"/>
    </source>
</evidence>